<dbReference type="PANTHER" id="PTHR45339">
    <property type="entry name" value="HYBRID SIGNAL TRANSDUCTION HISTIDINE KINASE J"/>
    <property type="match status" value="1"/>
</dbReference>
<protein>
    <recommendedName>
        <fullName evidence="3">histidine kinase</fullName>
        <ecNumber evidence="3">2.7.13.3</ecNumber>
    </recommendedName>
</protein>
<dbReference type="OrthoDB" id="9810730at2"/>
<reference evidence="21 22" key="1">
    <citation type="journal article" date="2012" name="Int. J. Syst. Evol. Microbiol.">
        <title>Vibrio caribbeanicus sp. nov., isolated from the marine sponge Scleritoderma cyanea.</title>
        <authorList>
            <person name="Hoffmann M."/>
            <person name="Monday S.R."/>
            <person name="Allard M.W."/>
            <person name="Strain E.A."/>
            <person name="Whittaker P."/>
            <person name="Naum M."/>
            <person name="McCarthy P.J."/>
            <person name="Lopez J.V."/>
            <person name="Fischer M."/>
            <person name="Brown E.W."/>
        </authorList>
    </citation>
    <scope>NUCLEOTIDE SEQUENCE [LARGE SCALE GENOMIC DNA]</scope>
    <source>
        <strain evidence="21 22">ATCC 700023</strain>
    </source>
</reference>
<dbReference type="Proteomes" id="UP000004605">
    <property type="component" value="Unassembled WGS sequence"/>
</dbReference>
<gene>
    <name evidence="21" type="ORF">VII00023_20000</name>
</gene>
<evidence type="ECO:0000313" key="21">
    <source>
        <dbReference type="EMBL" id="EGU31244.1"/>
    </source>
</evidence>
<evidence type="ECO:0000256" key="5">
    <source>
        <dbReference type="ARBA" id="ARBA00022553"/>
    </source>
</evidence>
<evidence type="ECO:0000256" key="3">
    <source>
        <dbReference type="ARBA" id="ARBA00012438"/>
    </source>
</evidence>
<comment type="subcellular location">
    <subcellularLocation>
        <location evidence="2">Cell membrane</location>
        <topology evidence="2">Multi-pass membrane protein</topology>
    </subcellularLocation>
</comment>
<dbReference type="PROSITE" id="PS50109">
    <property type="entry name" value="HIS_KIN"/>
    <property type="match status" value="1"/>
</dbReference>
<dbReference type="GO" id="GO:0005524">
    <property type="term" value="F:ATP binding"/>
    <property type="evidence" value="ECO:0007669"/>
    <property type="project" value="UniProtKB-KW"/>
</dbReference>
<dbReference type="SUPFAM" id="SSF47384">
    <property type="entry name" value="Homodimeric domain of signal transducing histidine kinase"/>
    <property type="match status" value="1"/>
</dbReference>
<dbReference type="AlphaFoldDB" id="F9S7L4"/>
<feature type="domain" description="Response regulatory" evidence="20">
    <location>
        <begin position="770"/>
        <end position="890"/>
    </location>
</feature>
<evidence type="ECO:0000256" key="6">
    <source>
        <dbReference type="ARBA" id="ARBA00022679"/>
    </source>
</evidence>
<evidence type="ECO:0000256" key="4">
    <source>
        <dbReference type="ARBA" id="ARBA00022475"/>
    </source>
</evidence>
<keyword evidence="10" id="KW-0378">Hydrolase</keyword>
<keyword evidence="22" id="KW-1185">Reference proteome</keyword>
<keyword evidence="6" id="KW-0808">Transferase</keyword>
<dbReference type="InterPro" id="IPR003661">
    <property type="entry name" value="HisK_dim/P_dom"/>
</dbReference>
<evidence type="ECO:0000256" key="10">
    <source>
        <dbReference type="ARBA" id="ARBA00022801"/>
    </source>
</evidence>
<dbReference type="CDD" id="cd16922">
    <property type="entry name" value="HATPase_EvgS-ArcB-TorS-like"/>
    <property type="match status" value="1"/>
</dbReference>
<feature type="region of interest" description="Disordered" evidence="17">
    <location>
        <begin position="900"/>
        <end position="942"/>
    </location>
</feature>
<sequence>MAKWVSWSDISIKYKLFGLVLLPILLLLYLAFRQITVLNHQTDDLQKAKAITAFLQGFSQSAQFSSGQDSSVVTNSSDDVSSVNALIPALFSAGEAQQISDLLREYLSVTLQITVNKYPDEMLDNLEWQADLYQQLVMALERIQLDDIPISIEQDLHALIQLEWMMFWAHQETTLSQQVVNNTQLESEQAVELRNQIASLAQNQQLFVERFVNLNANEQQVNFMLEAFSNDAFQQSQTFRQTLLNESELNQSPSADIANGLIALVSRLHLLNDVGHKIENQLITRIETATRAANSERVVFVGIVSVLTFVVIFIALSLARRVTNNLNLVLNYLKNEQEHQAGELSKHISGNDELNHFAQEVERLTLERQQANERLTHAKNIAEQAKDDAIQASRAKSSFLANMSHEIRTPLNGVIGISEVLSDTSLTATQRDYVDTIETSSQLLLSLINDILDFSKIESGMLLISHHSTNVRETIYDIASIVAPKAKEKGLDLRVSIDTNVPYKLMIDDHRLRQTLMNFMSNAVKFTENGYVELAISKLGDCHANNMCQLEFSVTDSGIGIDAQQQKNIFEPFAQEDDSTTRKFGGTGLGLAISTQLVELMGGKIQLDSKKGIGSRFFFSLNFEVEHVAFRKTHKNTAPIYLVGAANELRQTLSNELVFYGHKVAQYFDNIEQCQHFRTTNNSGIAIYIEEQPDTAQDLLPKFEQLAKSGVHVCLIRAFSSSTFDFKHSVNAIISRPFYGQRLMRNLESCQQHVLTAKTSTIGPETQSMRVLVVEDNSVNQKIAGLHLVKAGFEFDIANDGQEAVDMYRAAPTKYALILMDCMMPIMDGFEATVQLRKLEQGYQHRTPIIALTASVIDDDIQRCFDVGMDDYIAKPFKANVLQEKIFNLVSPLTAPIEHDTHKSNLTHNQTAKRETTVEQEATNSTKQNLTTQDLHPRKASRSERVLLVEDNRVNQKVASLMLDKAGFSYAIAENGQIAIDMYSQDSGYDVILMDCMMPIKDGFEATREIRQHELNLGLVKTPIIALTASVIDDDIQRCFDSGMDAYVAKPVRKDNLIGKIESII</sequence>
<accession>F9S7L4</accession>
<feature type="modified residue" description="4-aspartylphosphate" evidence="15">
    <location>
        <position position="995"/>
    </location>
</feature>
<dbReference type="RefSeq" id="WP_006714472.1">
    <property type="nucleotide sequence ID" value="NZ_AFWF01000295.1"/>
</dbReference>
<evidence type="ECO:0000259" key="20">
    <source>
        <dbReference type="PROSITE" id="PS50110"/>
    </source>
</evidence>
<dbReference type="EMBL" id="AFWF01000295">
    <property type="protein sequence ID" value="EGU31244.1"/>
    <property type="molecule type" value="Genomic_DNA"/>
</dbReference>
<dbReference type="FunFam" id="1.10.287.130:FF:000003">
    <property type="entry name" value="Histidine kinase"/>
    <property type="match status" value="1"/>
</dbReference>
<keyword evidence="16" id="KW-0175">Coiled coil</keyword>
<keyword evidence="9 21" id="KW-0418">Kinase</keyword>
<evidence type="ECO:0000256" key="11">
    <source>
        <dbReference type="ARBA" id="ARBA00022840"/>
    </source>
</evidence>
<dbReference type="Pfam" id="PF02518">
    <property type="entry name" value="HATPase_c"/>
    <property type="match status" value="1"/>
</dbReference>
<keyword evidence="12 18" id="KW-1133">Transmembrane helix</keyword>
<dbReference type="InterPro" id="IPR003594">
    <property type="entry name" value="HATPase_dom"/>
</dbReference>
<dbReference type="InterPro" id="IPR004358">
    <property type="entry name" value="Sig_transdc_His_kin-like_C"/>
</dbReference>
<evidence type="ECO:0000256" key="17">
    <source>
        <dbReference type="SAM" id="MobiDB-lite"/>
    </source>
</evidence>
<feature type="compositionally biased region" description="Polar residues" evidence="17">
    <location>
        <begin position="919"/>
        <end position="934"/>
    </location>
</feature>
<dbReference type="CDD" id="cd17546">
    <property type="entry name" value="REC_hyHK_CKI1_RcsC-like"/>
    <property type="match status" value="2"/>
</dbReference>
<dbReference type="InterPro" id="IPR011006">
    <property type="entry name" value="CheY-like_superfamily"/>
</dbReference>
<comment type="caution">
    <text evidence="21">The sequence shown here is derived from an EMBL/GenBank/DDBJ whole genome shotgun (WGS) entry which is preliminary data.</text>
</comment>
<dbReference type="Pfam" id="PF00512">
    <property type="entry name" value="HisKA"/>
    <property type="match status" value="1"/>
</dbReference>
<dbReference type="PRINTS" id="PR00344">
    <property type="entry name" value="BCTRLSENSOR"/>
</dbReference>
<keyword evidence="8" id="KW-0547">Nucleotide-binding</keyword>
<dbReference type="GO" id="GO:0000155">
    <property type="term" value="F:phosphorelay sensor kinase activity"/>
    <property type="evidence" value="ECO:0007669"/>
    <property type="project" value="InterPro"/>
</dbReference>
<dbReference type="InterPro" id="IPR005467">
    <property type="entry name" value="His_kinase_dom"/>
</dbReference>
<evidence type="ECO:0000256" key="14">
    <source>
        <dbReference type="ARBA" id="ARBA00023136"/>
    </source>
</evidence>
<dbReference type="GO" id="GO:0016787">
    <property type="term" value="F:hydrolase activity"/>
    <property type="evidence" value="ECO:0007669"/>
    <property type="project" value="UniProtKB-KW"/>
</dbReference>
<keyword evidence="11" id="KW-0067">ATP-binding</keyword>
<evidence type="ECO:0000256" key="1">
    <source>
        <dbReference type="ARBA" id="ARBA00000085"/>
    </source>
</evidence>
<dbReference type="PROSITE" id="PS50110">
    <property type="entry name" value="RESPONSE_REGULATORY"/>
    <property type="match status" value="2"/>
</dbReference>
<evidence type="ECO:0000259" key="19">
    <source>
        <dbReference type="PROSITE" id="PS50109"/>
    </source>
</evidence>
<organism evidence="21 22">
    <name type="scientific">Vibrio ichthyoenteri ATCC 700023</name>
    <dbReference type="NCBI Taxonomy" id="870968"/>
    <lineage>
        <taxon>Bacteria</taxon>
        <taxon>Pseudomonadati</taxon>
        <taxon>Pseudomonadota</taxon>
        <taxon>Gammaproteobacteria</taxon>
        <taxon>Vibrionales</taxon>
        <taxon>Vibrionaceae</taxon>
        <taxon>Vibrio</taxon>
    </lineage>
</organism>
<evidence type="ECO:0000256" key="9">
    <source>
        <dbReference type="ARBA" id="ARBA00022777"/>
    </source>
</evidence>
<dbReference type="PANTHER" id="PTHR45339:SF5">
    <property type="entry name" value="HISTIDINE KINASE"/>
    <property type="match status" value="1"/>
</dbReference>
<feature type="domain" description="Response regulatory" evidence="20">
    <location>
        <begin position="945"/>
        <end position="1065"/>
    </location>
</feature>
<dbReference type="EC" id="2.7.13.3" evidence="3"/>
<evidence type="ECO:0000256" key="15">
    <source>
        <dbReference type="PROSITE-ProRule" id="PRU00169"/>
    </source>
</evidence>
<evidence type="ECO:0000256" key="13">
    <source>
        <dbReference type="ARBA" id="ARBA00023012"/>
    </source>
</evidence>
<dbReference type="Pfam" id="PF00072">
    <property type="entry name" value="Response_reg"/>
    <property type="match status" value="2"/>
</dbReference>
<dbReference type="SMART" id="SM00448">
    <property type="entry name" value="REC"/>
    <property type="match status" value="2"/>
</dbReference>
<dbReference type="SMART" id="SM00388">
    <property type="entry name" value="HisKA"/>
    <property type="match status" value="1"/>
</dbReference>
<name>F9S7L4_9VIBR</name>
<evidence type="ECO:0000256" key="8">
    <source>
        <dbReference type="ARBA" id="ARBA00022741"/>
    </source>
</evidence>
<dbReference type="CDD" id="cd00082">
    <property type="entry name" value="HisKA"/>
    <property type="match status" value="1"/>
</dbReference>
<evidence type="ECO:0000256" key="18">
    <source>
        <dbReference type="SAM" id="Phobius"/>
    </source>
</evidence>
<dbReference type="SUPFAM" id="SSF52172">
    <property type="entry name" value="CheY-like"/>
    <property type="match status" value="2"/>
</dbReference>
<keyword evidence="5 15" id="KW-0597">Phosphoprotein</keyword>
<dbReference type="GO" id="GO:0005886">
    <property type="term" value="C:plasma membrane"/>
    <property type="evidence" value="ECO:0007669"/>
    <property type="project" value="UniProtKB-SubCell"/>
</dbReference>
<dbReference type="SUPFAM" id="SSF55874">
    <property type="entry name" value="ATPase domain of HSP90 chaperone/DNA topoisomerase II/histidine kinase"/>
    <property type="match status" value="1"/>
</dbReference>
<keyword evidence="14 18" id="KW-0472">Membrane</keyword>
<dbReference type="Gene3D" id="3.30.565.10">
    <property type="entry name" value="Histidine kinase-like ATPase, C-terminal domain"/>
    <property type="match status" value="1"/>
</dbReference>
<proteinExistence type="predicted"/>
<dbReference type="Gene3D" id="1.10.287.130">
    <property type="match status" value="1"/>
</dbReference>
<evidence type="ECO:0000256" key="12">
    <source>
        <dbReference type="ARBA" id="ARBA00022989"/>
    </source>
</evidence>
<keyword evidence="7 18" id="KW-0812">Transmembrane</keyword>
<feature type="modified residue" description="4-aspartylphosphate" evidence="15">
    <location>
        <position position="821"/>
    </location>
</feature>
<evidence type="ECO:0000256" key="16">
    <source>
        <dbReference type="SAM" id="Coils"/>
    </source>
</evidence>
<feature type="domain" description="Histidine kinase" evidence="19">
    <location>
        <begin position="402"/>
        <end position="625"/>
    </location>
</feature>
<dbReference type="SMART" id="SM00387">
    <property type="entry name" value="HATPase_c"/>
    <property type="match status" value="1"/>
</dbReference>
<keyword evidence="4" id="KW-1003">Cell membrane</keyword>
<feature type="transmembrane region" description="Helical" evidence="18">
    <location>
        <begin position="298"/>
        <end position="319"/>
    </location>
</feature>
<evidence type="ECO:0000313" key="22">
    <source>
        <dbReference type="Proteomes" id="UP000004605"/>
    </source>
</evidence>
<evidence type="ECO:0000256" key="7">
    <source>
        <dbReference type="ARBA" id="ARBA00022692"/>
    </source>
</evidence>
<feature type="coiled-coil region" evidence="16">
    <location>
        <begin position="354"/>
        <end position="388"/>
    </location>
</feature>
<dbReference type="InterPro" id="IPR036890">
    <property type="entry name" value="HATPase_C_sf"/>
</dbReference>
<dbReference type="InterPro" id="IPR001789">
    <property type="entry name" value="Sig_transdc_resp-reg_receiver"/>
</dbReference>
<dbReference type="InterPro" id="IPR036097">
    <property type="entry name" value="HisK_dim/P_sf"/>
</dbReference>
<evidence type="ECO:0000256" key="2">
    <source>
        <dbReference type="ARBA" id="ARBA00004651"/>
    </source>
</evidence>
<keyword evidence="13" id="KW-0902">Two-component regulatory system</keyword>
<dbReference type="Gene3D" id="3.40.50.2300">
    <property type="match status" value="2"/>
</dbReference>
<comment type="catalytic activity">
    <reaction evidence="1">
        <text>ATP + protein L-histidine = ADP + protein N-phospho-L-histidine.</text>
        <dbReference type="EC" id="2.7.13.3"/>
    </reaction>
</comment>
<dbReference type="FunFam" id="3.30.565.10:FF:000010">
    <property type="entry name" value="Sensor histidine kinase RcsC"/>
    <property type="match status" value="1"/>
</dbReference>